<dbReference type="EMBL" id="UINC01037538">
    <property type="protein sequence ID" value="SVB33170.1"/>
    <property type="molecule type" value="Genomic_DNA"/>
</dbReference>
<dbReference type="AlphaFoldDB" id="A0A382D415"/>
<protein>
    <recommendedName>
        <fullName evidence="7">mannonate dehydratase</fullName>
        <ecNumber evidence="7">4.2.1.8</ecNumber>
    </recommendedName>
</protein>
<dbReference type="Gene3D" id="3.20.20.150">
    <property type="entry name" value="Divalent-metal-dependent TIM barrel enzymes"/>
    <property type="match status" value="1"/>
</dbReference>
<evidence type="ECO:0000256" key="10">
    <source>
        <dbReference type="ARBA" id="ARBA00023239"/>
    </source>
</evidence>
<gene>
    <name evidence="11" type="ORF">METZ01_LOCUS186024</name>
</gene>
<organism evidence="11">
    <name type="scientific">marine metagenome</name>
    <dbReference type="NCBI Taxonomy" id="408172"/>
    <lineage>
        <taxon>unclassified sequences</taxon>
        <taxon>metagenomes</taxon>
        <taxon>ecological metagenomes</taxon>
    </lineage>
</organism>
<evidence type="ECO:0000256" key="9">
    <source>
        <dbReference type="ARBA" id="ARBA00023211"/>
    </source>
</evidence>
<comment type="pathway">
    <text evidence="5">Carbohydrate metabolism; pentose and glucuronate interconversion.</text>
</comment>
<dbReference type="GO" id="GO:0008198">
    <property type="term" value="F:ferrous iron binding"/>
    <property type="evidence" value="ECO:0007669"/>
    <property type="project" value="TreeGrafter"/>
</dbReference>
<evidence type="ECO:0000256" key="4">
    <source>
        <dbReference type="ARBA" id="ARBA00002713"/>
    </source>
</evidence>
<dbReference type="SUPFAM" id="SSF51658">
    <property type="entry name" value="Xylose isomerase-like"/>
    <property type="match status" value="1"/>
</dbReference>
<dbReference type="Pfam" id="PF03786">
    <property type="entry name" value="UxuA"/>
    <property type="match status" value="1"/>
</dbReference>
<keyword evidence="10" id="KW-0456">Lyase</keyword>
<evidence type="ECO:0000256" key="1">
    <source>
        <dbReference type="ARBA" id="ARBA00001794"/>
    </source>
</evidence>
<evidence type="ECO:0000256" key="2">
    <source>
        <dbReference type="ARBA" id="ARBA00001936"/>
    </source>
</evidence>
<comment type="catalytic activity">
    <reaction evidence="1">
        <text>D-mannonate = 2-dehydro-3-deoxy-D-gluconate + H2O</text>
        <dbReference type="Rhea" id="RHEA:20097"/>
        <dbReference type="ChEBI" id="CHEBI:15377"/>
        <dbReference type="ChEBI" id="CHEBI:17767"/>
        <dbReference type="ChEBI" id="CHEBI:57990"/>
        <dbReference type="EC" id="4.2.1.8"/>
    </reaction>
</comment>
<dbReference type="PANTHER" id="PTHR30387">
    <property type="entry name" value="MANNONATE DEHYDRATASE"/>
    <property type="match status" value="1"/>
</dbReference>
<comment type="cofactor">
    <cofactor evidence="3">
        <name>Fe(2+)</name>
        <dbReference type="ChEBI" id="CHEBI:29033"/>
    </cofactor>
</comment>
<evidence type="ECO:0000256" key="3">
    <source>
        <dbReference type="ARBA" id="ARBA00001954"/>
    </source>
</evidence>
<dbReference type="GO" id="GO:0042840">
    <property type="term" value="P:D-glucuronate catabolic process"/>
    <property type="evidence" value="ECO:0007669"/>
    <property type="project" value="TreeGrafter"/>
</dbReference>
<comment type="function">
    <text evidence="4">Catalyzes the dehydration of D-mannonate.</text>
</comment>
<comment type="cofactor">
    <cofactor evidence="2">
        <name>Mn(2+)</name>
        <dbReference type="ChEBI" id="CHEBI:29035"/>
    </cofactor>
</comment>
<sequence>VGTRVSPDWLHRPDDLRFLKQIGVDVVDITMDFIPGFLEDGMRLSREGLQQAVDAIGEAGLRIERINSLNSQTIDTFLGREGTERELDNVAHNTELIGEFGLPVLGVQCFQASQLGHFPGPDYSWVEGRGGYQHLHSDLSDALVDRPAPEGSPTHDELWERTIRIFQTVVPIAERFKVRVAMHGNDPPVPKLFGISQILYDFDCFDRLFAAVPSDYHGMTFCVGTRYESGQDVFEGIRRFGEQGKIFHVHFRNVHGRIPIDGWYEERAPDEGDLSMTQVAGALQDVGYTAAIDYDHVMRLVGDEQGKAYIAFCVGHARGILEGLAAGETRREGM</sequence>
<keyword evidence="9" id="KW-0464">Manganese</keyword>
<dbReference type="InterPro" id="IPR004628">
    <property type="entry name" value="Man_deHydtase"/>
</dbReference>
<feature type="non-terminal residue" evidence="11">
    <location>
        <position position="1"/>
    </location>
</feature>
<dbReference type="GO" id="GO:0030145">
    <property type="term" value="F:manganese ion binding"/>
    <property type="evidence" value="ECO:0007669"/>
    <property type="project" value="TreeGrafter"/>
</dbReference>
<name>A0A382D415_9ZZZZ</name>
<dbReference type="GO" id="GO:0008927">
    <property type="term" value="F:mannonate dehydratase activity"/>
    <property type="evidence" value="ECO:0007669"/>
    <property type="project" value="UniProtKB-EC"/>
</dbReference>
<reference evidence="11" key="1">
    <citation type="submission" date="2018-05" db="EMBL/GenBank/DDBJ databases">
        <authorList>
            <person name="Lanie J.A."/>
            <person name="Ng W.-L."/>
            <person name="Kazmierczak K.M."/>
            <person name="Andrzejewski T.M."/>
            <person name="Davidsen T.M."/>
            <person name="Wayne K.J."/>
            <person name="Tettelin H."/>
            <person name="Glass J.I."/>
            <person name="Rusch D."/>
            <person name="Podicherti R."/>
            <person name="Tsui H.-C.T."/>
            <person name="Winkler M.E."/>
        </authorList>
    </citation>
    <scope>NUCLEOTIDE SEQUENCE</scope>
</reference>
<dbReference type="EC" id="4.2.1.8" evidence="7"/>
<evidence type="ECO:0000256" key="8">
    <source>
        <dbReference type="ARBA" id="ARBA00023004"/>
    </source>
</evidence>
<dbReference type="InterPro" id="IPR036237">
    <property type="entry name" value="Xyl_isomerase-like_sf"/>
</dbReference>
<accession>A0A382D415</accession>
<proteinExistence type="inferred from homology"/>
<comment type="similarity">
    <text evidence="6">Belongs to the mannonate dehydratase family.</text>
</comment>
<keyword evidence="8" id="KW-0408">Iron</keyword>
<evidence type="ECO:0000313" key="11">
    <source>
        <dbReference type="EMBL" id="SVB33170.1"/>
    </source>
</evidence>
<dbReference type="PANTHER" id="PTHR30387:SF2">
    <property type="entry name" value="MANNONATE DEHYDRATASE"/>
    <property type="match status" value="1"/>
</dbReference>
<evidence type="ECO:0000256" key="7">
    <source>
        <dbReference type="ARBA" id="ARBA00012927"/>
    </source>
</evidence>
<evidence type="ECO:0000256" key="6">
    <source>
        <dbReference type="ARBA" id="ARBA00007389"/>
    </source>
</evidence>
<evidence type="ECO:0000256" key="5">
    <source>
        <dbReference type="ARBA" id="ARBA00004892"/>
    </source>
</evidence>